<name>A0ABV1FDJ1_9FIRM</name>
<accession>A0ABV1FDJ1</accession>
<evidence type="ECO:0000313" key="3">
    <source>
        <dbReference type="EMBL" id="MEQ2470372.1"/>
    </source>
</evidence>
<feature type="chain" id="PRO_5045807042" description="Lipoprotein" evidence="2">
    <location>
        <begin position="22"/>
        <end position="211"/>
    </location>
</feature>
<reference evidence="3 4" key="1">
    <citation type="submission" date="2024-03" db="EMBL/GenBank/DDBJ databases">
        <title>Human intestinal bacterial collection.</title>
        <authorList>
            <person name="Pauvert C."/>
            <person name="Hitch T.C.A."/>
            <person name="Clavel T."/>
        </authorList>
    </citation>
    <scope>NUCLEOTIDE SEQUENCE [LARGE SCALE GENOMIC DNA]</scope>
    <source>
        <strain evidence="3 4">CLA-JM-H38</strain>
    </source>
</reference>
<dbReference type="PROSITE" id="PS51257">
    <property type="entry name" value="PROKAR_LIPOPROTEIN"/>
    <property type="match status" value="1"/>
</dbReference>
<keyword evidence="4" id="KW-1185">Reference proteome</keyword>
<keyword evidence="2" id="KW-0732">Signal</keyword>
<sequence length="211" mass="23194">MKKTLTILIALTMLLSVSACGNSESQKPTDSAISSSQVSQTEGSSETVAQTSNTKLSGTYKVPLKNIYVDVPNYQEIEQAFTELFIIHDSRYVSFTEAKYSEASSPKEAHKVAFKEMIPNMQNYEGGINGITITKDEETTINGIDMYLFEGTINYGTDTKFDGYAKGCAFVLDGVPCEIVGSVIDKSQSQELIDEISEIVDEMTQTVRSEE</sequence>
<feature type="region of interest" description="Disordered" evidence="1">
    <location>
        <begin position="23"/>
        <end position="50"/>
    </location>
</feature>
<evidence type="ECO:0008006" key="5">
    <source>
        <dbReference type="Google" id="ProtNLM"/>
    </source>
</evidence>
<comment type="caution">
    <text evidence="3">The sequence shown here is derived from an EMBL/GenBank/DDBJ whole genome shotgun (WGS) entry which is preliminary data.</text>
</comment>
<organism evidence="3 4">
    <name type="scientific">Ruminococcoides intestinale</name>
    <dbReference type="NCBI Taxonomy" id="3133162"/>
    <lineage>
        <taxon>Bacteria</taxon>
        <taxon>Bacillati</taxon>
        <taxon>Bacillota</taxon>
        <taxon>Clostridia</taxon>
        <taxon>Eubacteriales</taxon>
        <taxon>Oscillospiraceae</taxon>
        <taxon>Ruminococcoides</taxon>
    </lineage>
</organism>
<feature type="signal peptide" evidence="2">
    <location>
        <begin position="1"/>
        <end position="21"/>
    </location>
</feature>
<dbReference type="Proteomes" id="UP001490816">
    <property type="component" value="Unassembled WGS sequence"/>
</dbReference>
<evidence type="ECO:0000256" key="2">
    <source>
        <dbReference type="SAM" id="SignalP"/>
    </source>
</evidence>
<evidence type="ECO:0000256" key="1">
    <source>
        <dbReference type="SAM" id="MobiDB-lite"/>
    </source>
</evidence>
<gene>
    <name evidence="3" type="ORF">WMO39_08565</name>
</gene>
<protein>
    <recommendedName>
        <fullName evidence="5">Lipoprotein</fullName>
    </recommendedName>
</protein>
<proteinExistence type="predicted"/>
<evidence type="ECO:0000313" key="4">
    <source>
        <dbReference type="Proteomes" id="UP001490816"/>
    </source>
</evidence>
<dbReference type="EMBL" id="JBBMEZ010000023">
    <property type="protein sequence ID" value="MEQ2470372.1"/>
    <property type="molecule type" value="Genomic_DNA"/>
</dbReference>
<feature type="compositionally biased region" description="Polar residues" evidence="1">
    <location>
        <begin position="23"/>
        <end position="33"/>
    </location>
</feature>
<dbReference type="RefSeq" id="WP_117847261.1">
    <property type="nucleotide sequence ID" value="NZ_JBBMEZ010000023.1"/>
</dbReference>
<feature type="compositionally biased region" description="Low complexity" evidence="1">
    <location>
        <begin position="34"/>
        <end position="47"/>
    </location>
</feature>